<evidence type="ECO:0000256" key="3">
    <source>
        <dbReference type="ARBA" id="ARBA00022475"/>
    </source>
</evidence>
<keyword evidence="4 7" id="KW-0812">Transmembrane</keyword>
<name>A0A6M0QMK6_9RHOB</name>
<feature type="domain" description="ABC transmembrane type-1" evidence="8">
    <location>
        <begin position="348"/>
        <end position="537"/>
    </location>
</feature>
<dbReference type="GO" id="GO:0005886">
    <property type="term" value="C:plasma membrane"/>
    <property type="evidence" value="ECO:0007669"/>
    <property type="project" value="UniProtKB-SubCell"/>
</dbReference>
<dbReference type="Pfam" id="PF00528">
    <property type="entry name" value="BPD_transp_1"/>
    <property type="match status" value="1"/>
</dbReference>
<keyword evidence="6 7" id="KW-0472">Membrane</keyword>
<feature type="transmembrane region" description="Helical" evidence="7">
    <location>
        <begin position="199"/>
        <end position="222"/>
    </location>
</feature>
<evidence type="ECO:0000256" key="1">
    <source>
        <dbReference type="ARBA" id="ARBA00004651"/>
    </source>
</evidence>
<feature type="transmembrane region" description="Helical" evidence="7">
    <location>
        <begin position="385"/>
        <end position="408"/>
    </location>
</feature>
<organism evidence="9 10">
    <name type="scientific">Tabrizicola oligotrophica</name>
    <dbReference type="NCBI Taxonomy" id="2710650"/>
    <lineage>
        <taxon>Bacteria</taxon>
        <taxon>Pseudomonadati</taxon>
        <taxon>Pseudomonadota</taxon>
        <taxon>Alphaproteobacteria</taxon>
        <taxon>Rhodobacterales</taxon>
        <taxon>Paracoccaceae</taxon>
        <taxon>Tabrizicola</taxon>
    </lineage>
</organism>
<feature type="transmembrane region" description="Helical" evidence="7">
    <location>
        <begin position="97"/>
        <end position="118"/>
    </location>
</feature>
<dbReference type="GO" id="GO:0055085">
    <property type="term" value="P:transmembrane transport"/>
    <property type="evidence" value="ECO:0007669"/>
    <property type="project" value="InterPro"/>
</dbReference>
<evidence type="ECO:0000256" key="5">
    <source>
        <dbReference type="ARBA" id="ARBA00022989"/>
    </source>
</evidence>
<evidence type="ECO:0000256" key="2">
    <source>
        <dbReference type="ARBA" id="ARBA00022448"/>
    </source>
</evidence>
<accession>A0A6M0QMK6</accession>
<evidence type="ECO:0000256" key="4">
    <source>
        <dbReference type="ARBA" id="ARBA00022692"/>
    </source>
</evidence>
<feature type="transmembrane region" description="Helical" evidence="7">
    <location>
        <begin position="344"/>
        <end position="365"/>
    </location>
</feature>
<dbReference type="Proteomes" id="UP000477782">
    <property type="component" value="Unassembled WGS sequence"/>
</dbReference>
<feature type="transmembrane region" description="Helical" evidence="7">
    <location>
        <begin position="242"/>
        <end position="264"/>
    </location>
</feature>
<evidence type="ECO:0000256" key="6">
    <source>
        <dbReference type="ARBA" id="ARBA00023136"/>
    </source>
</evidence>
<evidence type="ECO:0000313" key="10">
    <source>
        <dbReference type="Proteomes" id="UP000477782"/>
    </source>
</evidence>
<proteinExistence type="inferred from homology"/>
<gene>
    <name evidence="9" type="ORF">G4Z14_00055</name>
</gene>
<dbReference type="Gene3D" id="1.10.3720.10">
    <property type="entry name" value="MetI-like"/>
    <property type="match status" value="2"/>
</dbReference>
<dbReference type="AlphaFoldDB" id="A0A6M0QMK6"/>
<dbReference type="SUPFAM" id="SSF161098">
    <property type="entry name" value="MetI-like"/>
    <property type="match status" value="2"/>
</dbReference>
<dbReference type="InterPro" id="IPR000515">
    <property type="entry name" value="MetI-like"/>
</dbReference>
<evidence type="ECO:0000259" key="8">
    <source>
        <dbReference type="PROSITE" id="PS50928"/>
    </source>
</evidence>
<feature type="domain" description="ABC transmembrane type-1" evidence="8">
    <location>
        <begin position="47"/>
        <end position="263"/>
    </location>
</feature>
<dbReference type="PANTHER" id="PTHR30183">
    <property type="entry name" value="MOLYBDENUM TRANSPORT SYSTEM PERMEASE PROTEIN MODB"/>
    <property type="match status" value="1"/>
</dbReference>
<comment type="caution">
    <text evidence="9">The sequence shown here is derived from an EMBL/GenBank/DDBJ whole genome shotgun (WGS) entry which is preliminary data.</text>
</comment>
<comment type="similarity">
    <text evidence="7">Belongs to the binding-protein-dependent transport system permease family.</text>
</comment>
<keyword evidence="3" id="KW-1003">Cell membrane</keyword>
<keyword evidence="10" id="KW-1185">Reference proteome</keyword>
<dbReference type="PROSITE" id="PS50928">
    <property type="entry name" value="ABC_TM1"/>
    <property type="match status" value="2"/>
</dbReference>
<evidence type="ECO:0000256" key="7">
    <source>
        <dbReference type="RuleBase" id="RU363032"/>
    </source>
</evidence>
<evidence type="ECO:0000313" key="9">
    <source>
        <dbReference type="EMBL" id="NEY88678.1"/>
    </source>
</evidence>
<feature type="transmembrane region" description="Helical" evidence="7">
    <location>
        <begin position="300"/>
        <end position="324"/>
    </location>
</feature>
<keyword evidence="2 7" id="KW-0813">Transport</keyword>
<feature type="transmembrane region" description="Helical" evidence="7">
    <location>
        <begin position="138"/>
        <end position="162"/>
    </location>
</feature>
<reference evidence="9 10" key="1">
    <citation type="submission" date="2020-02" db="EMBL/GenBank/DDBJ databases">
        <authorList>
            <person name="Chen W.-M."/>
        </authorList>
    </citation>
    <scope>NUCLEOTIDE SEQUENCE [LARGE SCALE GENOMIC DNA]</scope>
    <source>
        <strain evidence="9 10">KMS-5</strain>
    </source>
</reference>
<feature type="transmembrane region" description="Helical" evidence="7">
    <location>
        <begin position="467"/>
        <end position="487"/>
    </location>
</feature>
<dbReference type="EMBL" id="JAAIVJ010000001">
    <property type="protein sequence ID" value="NEY88678.1"/>
    <property type="molecule type" value="Genomic_DNA"/>
</dbReference>
<feature type="transmembrane region" description="Helical" evidence="7">
    <location>
        <begin position="414"/>
        <end position="433"/>
    </location>
</feature>
<protein>
    <submittedName>
        <fullName evidence="9">ABC transporter permease subunit</fullName>
    </submittedName>
</protein>
<sequence>MTVRPLALAPWALGLGLALPIAAGLAGTLAPALTGGGFQSLVDWPGLPRAMALSLGTGLVSTILSLAITALLIGCLHDTRGFSMLRRALSPLLSLPHAAAALGLAFLIAPSGWIARALSPWATGWTDPPDLLILNDPMGLALTAGLVTKEVPFLLLIALSVLPQTDAPRRAEIAAGLGYGRAMGFALATFPALYRSLRLPVFAVLAYGMTNVDMALILGPSLPPPLAVQVADWMADPRLARLPTAAAGAVVQLALVVAAIALWLGAERLAAPLVPGLALRGWRGRVLDAPMAALARASGLTIALGLGAGMAGLTLWSFAGLWPFPAALPDSLTLKTWAKAAPDLTATSLTTLAIALAASLAALALTLATLEAETRRGRPLRLEGLIYLPLILPQIAFLPGLQVLALVLGAKGSAATVAAAHLVFVLPYVWLSLAPAFRAWDDRIGLTAAAMGASPGRIFWRLRLPMLLAPLLTALAVGIAVSVGQYLPSLMLGGGRVETLTTEAVALASGGNRRLIGAVALMQMALPALGFGLAVALPRLAFANRRALLAERRAP</sequence>
<feature type="transmembrane region" description="Helical" evidence="7">
    <location>
        <begin position="50"/>
        <end position="76"/>
    </location>
</feature>
<dbReference type="CDD" id="cd06261">
    <property type="entry name" value="TM_PBP2"/>
    <property type="match status" value="1"/>
</dbReference>
<comment type="subcellular location">
    <subcellularLocation>
        <location evidence="1 7">Cell membrane</location>
        <topology evidence="1 7">Multi-pass membrane protein</topology>
    </subcellularLocation>
</comment>
<keyword evidence="5 7" id="KW-1133">Transmembrane helix</keyword>
<dbReference type="InterPro" id="IPR035906">
    <property type="entry name" value="MetI-like_sf"/>
</dbReference>
<dbReference type="PANTHER" id="PTHR30183:SF6">
    <property type="entry name" value="INNER MEMBRANE ABC TRANSPORTER PERMEASE PROTEIN YNJC"/>
    <property type="match status" value="1"/>
</dbReference>
<feature type="transmembrane region" description="Helical" evidence="7">
    <location>
        <begin position="515"/>
        <end position="537"/>
    </location>
</feature>